<organism evidence="1 2">
    <name type="scientific">Ilyodon furcidens</name>
    <name type="common">goldbreast splitfin</name>
    <dbReference type="NCBI Taxonomy" id="33524"/>
    <lineage>
        <taxon>Eukaryota</taxon>
        <taxon>Metazoa</taxon>
        <taxon>Chordata</taxon>
        <taxon>Craniata</taxon>
        <taxon>Vertebrata</taxon>
        <taxon>Euteleostomi</taxon>
        <taxon>Actinopterygii</taxon>
        <taxon>Neopterygii</taxon>
        <taxon>Teleostei</taxon>
        <taxon>Neoteleostei</taxon>
        <taxon>Acanthomorphata</taxon>
        <taxon>Ovalentaria</taxon>
        <taxon>Atherinomorphae</taxon>
        <taxon>Cyprinodontiformes</taxon>
        <taxon>Goodeidae</taxon>
        <taxon>Ilyodon</taxon>
    </lineage>
</organism>
<comment type="caution">
    <text evidence="1">The sequence shown here is derived from an EMBL/GenBank/DDBJ whole genome shotgun (WGS) entry which is preliminary data.</text>
</comment>
<keyword evidence="2" id="KW-1185">Reference proteome</keyword>
<dbReference type="EMBL" id="JAHRIQ010013438">
    <property type="protein sequence ID" value="MEQ2225569.1"/>
    <property type="molecule type" value="Genomic_DNA"/>
</dbReference>
<accession>A0ABV0SZB3</accession>
<gene>
    <name evidence="1" type="ORF">ILYODFUR_018846</name>
</gene>
<evidence type="ECO:0000313" key="2">
    <source>
        <dbReference type="Proteomes" id="UP001482620"/>
    </source>
</evidence>
<protein>
    <submittedName>
        <fullName evidence="1">Uncharacterized protein</fullName>
    </submittedName>
</protein>
<sequence length="75" mass="8605">MTGVFLSDSCYIFPDSGPVHSASRLSPNDPWSWTPTPRWARIRGYRPQVSNSRPRGPVSCIFYMHLWVNTPESHN</sequence>
<reference evidence="1 2" key="1">
    <citation type="submission" date="2021-06" db="EMBL/GenBank/DDBJ databases">
        <authorList>
            <person name="Palmer J.M."/>
        </authorList>
    </citation>
    <scope>NUCLEOTIDE SEQUENCE [LARGE SCALE GENOMIC DNA]</scope>
    <source>
        <strain evidence="2">if_2019</strain>
        <tissue evidence="1">Muscle</tissue>
    </source>
</reference>
<proteinExistence type="predicted"/>
<name>A0ABV0SZB3_9TELE</name>
<evidence type="ECO:0000313" key="1">
    <source>
        <dbReference type="EMBL" id="MEQ2225569.1"/>
    </source>
</evidence>
<dbReference type="Proteomes" id="UP001482620">
    <property type="component" value="Unassembled WGS sequence"/>
</dbReference>